<reference evidence="6" key="1">
    <citation type="submission" date="2020-01" db="EMBL/GenBank/DDBJ databases">
        <title>Genome sequence of Kobresia littledalei, the first chromosome-level genome in the family Cyperaceae.</title>
        <authorList>
            <person name="Qu G."/>
        </authorList>
    </citation>
    <scope>NUCLEOTIDE SEQUENCE</scope>
    <source>
        <strain evidence="6">C.B.Clarke</strain>
        <tissue evidence="6">Leaf</tissue>
    </source>
</reference>
<keyword evidence="2" id="KW-0833">Ubl conjugation pathway</keyword>
<dbReference type="Gene3D" id="3.30.710.10">
    <property type="entry name" value="Potassium Channel Kv1.1, Chain A"/>
    <property type="match status" value="1"/>
</dbReference>
<dbReference type="InterPro" id="IPR011333">
    <property type="entry name" value="SKP1/BTB/POZ_sf"/>
</dbReference>
<evidence type="ECO:0000256" key="3">
    <source>
        <dbReference type="PROSITE-ProRule" id="PRU00982"/>
    </source>
</evidence>
<dbReference type="Proteomes" id="UP000623129">
    <property type="component" value="Unassembled WGS sequence"/>
</dbReference>
<dbReference type="Pfam" id="PF03000">
    <property type="entry name" value="NPH3"/>
    <property type="match status" value="2"/>
</dbReference>
<comment type="pathway">
    <text evidence="1">Protein modification; protein ubiquitination.</text>
</comment>
<dbReference type="PROSITE" id="PS50097">
    <property type="entry name" value="BTB"/>
    <property type="match status" value="1"/>
</dbReference>
<evidence type="ECO:0000259" key="5">
    <source>
        <dbReference type="PROSITE" id="PS51649"/>
    </source>
</evidence>
<organism evidence="6 7">
    <name type="scientific">Carex littledalei</name>
    <dbReference type="NCBI Taxonomy" id="544730"/>
    <lineage>
        <taxon>Eukaryota</taxon>
        <taxon>Viridiplantae</taxon>
        <taxon>Streptophyta</taxon>
        <taxon>Embryophyta</taxon>
        <taxon>Tracheophyta</taxon>
        <taxon>Spermatophyta</taxon>
        <taxon>Magnoliopsida</taxon>
        <taxon>Liliopsida</taxon>
        <taxon>Poales</taxon>
        <taxon>Cyperaceae</taxon>
        <taxon>Cyperoideae</taxon>
        <taxon>Cariceae</taxon>
        <taxon>Carex</taxon>
        <taxon>Carex subgen. Euthyceras</taxon>
    </lineage>
</organism>
<dbReference type="InterPro" id="IPR043454">
    <property type="entry name" value="NPH3/RPT2-like"/>
</dbReference>
<evidence type="ECO:0000256" key="1">
    <source>
        <dbReference type="ARBA" id="ARBA00004906"/>
    </source>
</evidence>
<comment type="similarity">
    <text evidence="3">Belongs to the NPH3 family.</text>
</comment>
<dbReference type="InterPro" id="IPR000210">
    <property type="entry name" value="BTB/POZ_dom"/>
</dbReference>
<proteinExistence type="inferred from homology"/>
<keyword evidence="7" id="KW-1185">Reference proteome</keyword>
<dbReference type="InterPro" id="IPR027356">
    <property type="entry name" value="NPH3_dom"/>
</dbReference>
<sequence length="558" mass="62649">MAFMKLGSRSGTFRREGNDWYCKTGLKSDITVKIGEAVFYLHKFPLVSKSGLFETLIGERTKEGEIISLLELHDFPFGVEIFELCAKFCYSFKFELNATNVIPLFCASVNLRMEEEISEGNLKVQTHKFLHNSVLKSWRSSIQALQCCHNNWIKAAKDLQILEHFVKSVAEKCLSTQQELVIQHLSWNGIQLVTPTRTGVDMGPTDTSINWWYADVATLPLPLFVAVVSQLENLGMDQESITGAVFYLAKRCIPGLNRRESSTELGRPLLVKEEQRTLVEEIEKILPFQKGTSSCKLLFGLLKNAKLLNASDATMYNLERRIGMQLHEANLEDLLIPNFSNSVNDEVMYDVGCVHRLLHHFLSMDKIISGGIQSEGINEDVQLLAINGGVHMAGSLAAAIPEYARLTCDQLYSAVDIYFKAHPWLTDPKRETLCRLIDCEKLSLEACAHAVRNNRLPLRTVVQVLFFEQLRLRRFVMDYLPLSDENPGHGHQQAGLGLGLNRDLESMQARVVQLEEECGVIHRDIERLECSRSGPGLRLGAGFGACGKRDDAVGSSTE</sequence>
<dbReference type="EMBL" id="SWLB01000029">
    <property type="protein sequence ID" value="KAF3320556.1"/>
    <property type="molecule type" value="Genomic_DNA"/>
</dbReference>
<dbReference type="PANTHER" id="PTHR32370">
    <property type="entry name" value="OS12G0117600 PROTEIN"/>
    <property type="match status" value="1"/>
</dbReference>
<dbReference type="OrthoDB" id="614659at2759"/>
<dbReference type="GO" id="GO:0016567">
    <property type="term" value="P:protein ubiquitination"/>
    <property type="evidence" value="ECO:0007669"/>
    <property type="project" value="UniProtKB-UniPathway"/>
</dbReference>
<gene>
    <name evidence="6" type="ORF">FCM35_KLT15252</name>
</gene>
<comment type="caution">
    <text evidence="6">The sequence shown here is derived from an EMBL/GenBank/DDBJ whole genome shotgun (WGS) entry which is preliminary data.</text>
</comment>
<name>A0A833QHW9_9POAL</name>
<dbReference type="AlphaFoldDB" id="A0A833QHW9"/>
<accession>A0A833QHW9</accession>
<evidence type="ECO:0000259" key="4">
    <source>
        <dbReference type="PROSITE" id="PS50097"/>
    </source>
</evidence>
<feature type="domain" description="BTB" evidence="4">
    <location>
        <begin position="28"/>
        <end position="98"/>
    </location>
</feature>
<evidence type="ECO:0000313" key="6">
    <source>
        <dbReference type="EMBL" id="KAF3320556.1"/>
    </source>
</evidence>
<evidence type="ECO:0000313" key="7">
    <source>
        <dbReference type="Proteomes" id="UP000623129"/>
    </source>
</evidence>
<dbReference type="Pfam" id="PF00651">
    <property type="entry name" value="BTB"/>
    <property type="match status" value="1"/>
</dbReference>
<protein>
    <submittedName>
        <fullName evidence="6">BTB/POZ domain-containing protein</fullName>
    </submittedName>
</protein>
<dbReference type="PROSITE" id="PS51649">
    <property type="entry name" value="NPH3"/>
    <property type="match status" value="1"/>
</dbReference>
<evidence type="ECO:0000256" key="2">
    <source>
        <dbReference type="ARBA" id="ARBA00022786"/>
    </source>
</evidence>
<feature type="domain" description="NPH3" evidence="5">
    <location>
        <begin position="210"/>
        <end position="471"/>
    </location>
</feature>
<dbReference type="SUPFAM" id="SSF54695">
    <property type="entry name" value="POZ domain"/>
    <property type="match status" value="1"/>
</dbReference>
<dbReference type="UniPathway" id="UPA00143"/>